<dbReference type="RefSeq" id="WP_153924759.1">
    <property type="nucleotide sequence ID" value="NZ_JACRWE010000004.1"/>
</dbReference>
<accession>A0ABR7JQQ8</accession>
<feature type="transmembrane region" description="Helical" evidence="1">
    <location>
        <begin position="120"/>
        <end position="138"/>
    </location>
</feature>
<evidence type="ECO:0000256" key="1">
    <source>
        <dbReference type="SAM" id="Phobius"/>
    </source>
</evidence>
<feature type="transmembrane region" description="Helical" evidence="1">
    <location>
        <begin position="20"/>
        <end position="43"/>
    </location>
</feature>
<feature type="transmembrane region" description="Helical" evidence="1">
    <location>
        <begin position="248"/>
        <end position="266"/>
    </location>
</feature>
<dbReference type="Proteomes" id="UP000609849">
    <property type="component" value="Unassembled WGS sequence"/>
</dbReference>
<reference evidence="2 3" key="1">
    <citation type="submission" date="2020-08" db="EMBL/GenBank/DDBJ databases">
        <authorList>
            <person name="Liu C."/>
            <person name="Sun Q."/>
        </authorList>
    </citation>
    <scope>NUCLEOTIDE SEQUENCE [LARGE SCALE GENOMIC DNA]</scope>
    <source>
        <strain evidence="2 3">NSJ-18</strain>
    </source>
</reference>
<keyword evidence="1" id="KW-0472">Membrane</keyword>
<feature type="transmembrane region" description="Helical" evidence="1">
    <location>
        <begin position="145"/>
        <end position="167"/>
    </location>
</feature>
<gene>
    <name evidence="2" type="ORF">H8923_10765</name>
</gene>
<organism evidence="2 3">
    <name type="scientific">Romboutsia faecis</name>
    <dbReference type="NCBI Taxonomy" id="2764597"/>
    <lineage>
        <taxon>Bacteria</taxon>
        <taxon>Bacillati</taxon>
        <taxon>Bacillota</taxon>
        <taxon>Clostridia</taxon>
        <taxon>Peptostreptococcales</taxon>
        <taxon>Peptostreptococcaceae</taxon>
        <taxon>Romboutsia</taxon>
    </lineage>
</organism>
<comment type="caution">
    <text evidence="2">The sequence shown here is derived from an EMBL/GenBank/DDBJ whole genome shotgun (WGS) entry which is preliminary data.</text>
</comment>
<keyword evidence="3" id="KW-1185">Reference proteome</keyword>
<dbReference type="EMBL" id="JACRWE010000004">
    <property type="protein sequence ID" value="MBC5997245.1"/>
    <property type="molecule type" value="Genomic_DNA"/>
</dbReference>
<evidence type="ECO:0000313" key="3">
    <source>
        <dbReference type="Proteomes" id="UP000609849"/>
    </source>
</evidence>
<evidence type="ECO:0000313" key="2">
    <source>
        <dbReference type="EMBL" id="MBC5997245.1"/>
    </source>
</evidence>
<keyword evidence="1" id="KW-0812">Transmembrane</keyword>
<sequence length="272" mass="31021">MNKIFTLYDIEFKRIYKLYFSMLFAFIAFNVGVVVAGLINVVFKVSARLETNKSIQILQKASSARIIREDVMGDIFTIMCMAFIVAIVICLLYAFVIWYRDFLGKSKTAYTLFMLPNNKFDMYIAKLITIVFLIYGVIIAQFLSWIISAFIVTSLTSVTLSQIIYILQGRLSLSLLGFMQFDGISFIMINIIGTIISVIIIFTGIIIQKSFKKIGILLGIGYIVIFCMINLYVIAYKSFSGQLLMYQTAYYLMTALVSMGISYKLLNKKIYL</sequence>
<feature type="transmembrane region" description="Helical" evidence="1">
    <location>
        <begin position="75"/>
        <end position="100"/>
    </location>
</feature>
<proteinExistence type="predicted"/>
<evidence type="ECO:0008006" key="4">
    <source>
        <dbReference type="Google" id="ProtNLM"/>
    </source>
</evidence>
<feature type="transmembrane region" description="Helical" evidence="1">
    <location>
        <begin position="214"/>
        <end position="236"/>
    </location>
</feature>
<protein>
    <recommendedName>
        <fullName evidence="4">ABC-2 family transporter protein</fullName>
    </recommendedName>
</protein>
<name>A0ABR7JQQ8_9FIRM</name>
<keyword evidence="1" id="KW-1133">Transmembrane helix</keyword>
<feature type="transmembrane region" description="Helical" evidence="1">
    <location>
        <begin position="187"/>
        <end position="207"/>
    </location>
</feature>